<keyword evidence="2" id="KW-1185">Reference proteome</keyword>
<sequence>RPSPYLRARCPLCFGGDTYECKPGIPDVQVSADACFTQSRLHNENGIRNPPLSVVRTLFASFEECEAMRLYVEDKRGTRQPDAVREKGVAVINEVLDLCGDSFKAADENHLRSTKSRFNCTGVVVCVC</sequence>
<dbReference type="Pfam" id="PF18758">
    <property type="entry name" value="KDZ"/>
    <property type="match status" value="1"/>
</dbReference>
<comment type="caution">
    <text evidence="1">The sequence shown here is derived from an EMBL/GenBank/DDBJ whole genome shotgun (WGS) entry which is preliminary data.</text>
</comment>
<organism evidence="1 2">
    <name type="scientific">Hydnum rufescens UP504</name>
    <dbReference type="NCBI Taxonomy" id="1448309"/>
    <lineage>
        <taxon>Eukaryota</taxon>
        <taxon>Fungi</taxon>
        <taxon>Dikarya</taxon>
        <taxon>Basidiomycota</taxon>
        <taxon>Agaricomycotina</taxon>
        <taxon>Agaricomycetes</taxon>
        <taxon>Cantharellales</taxon>
        <taxon>Hydnaceae</taxon>
        <taxon>Hydnum</taxon>
    </lineage>
</organism>
<reference evidence="1" key="1">
    <citation type="journal article" date="2020" name="Nat. Commun.">
        <title>Large-scale genome sequencing of mycorrhizal fungi provides insights into the early evolution of symbiotic traits.</title>
        <authorList>
            <person name="Miyauchi S."/>
            <person name="Kiss E."/>
            <person name="Kuo A."/>
            <person name="Drula E."/>
            <person name="Kohler A."/>
            <person name="Sanchez-Garcia M."/>
            <person name="Morin E."/>
            <person name="Andreopoulos B."/>
            <person name="Barry K.W."/>
            <person name="Bonito G."/>
            <person name="Buee M."/>
            <person name="Carver A."/>
            <person name="Chen C."/>
            <person name="Cichocki N."/>
            <person name="Clum A."/>
            <person name="Culley D."/>
            <person name="Crous P.W."/>
            <person name="Fauchery L."/>
            <person name="Girlanda M."/>
            <person name="Hayes R.D."/>
            <person name="Keri Z."/>
            <person name="LaButti K."/>
            <person name="Lipzen A."/>
            <person name="Lombard V."/>
            <person name="Magnuson J."/>
            <person name="Maillard F."/>
            <person name="Murat C."/>
            <person name="Nolan M."/>
            <person name="Ohm R.A."/>
            <person name="Pangilinan J."/>
            <person name="Pereira M.F."/>
            <person name="Perotto S."/>
            <person name="Peter M."/>
            <person name="Pfister S."/>
            <person name="Riley R."/>
            <person name="Sitrit Y."/>
            <person name="Stielow J.B."/>
            <person name="Szollosi G."/>
            <person name="Zifcakova L."/>
            <person name="Stursova M."/>
            <person name="Spatafora J.W."/>
            <person name="Tedersoo L."/>
            <person name="Vaario L.M."/>
            <person name="Yamada A."/>
            <person name="Yan M."/>
            <person name="Wang P."/>
            <person name="Xu J."/>
            <person name="Bruns T."/>
            <person name="Baldrian P."/>
            <person name="Vilgalys R."/>
            <person name="Dunand C."/>
            <person name="Henrissat B."/>
            <person name="Grigoriev I.V."/>
            <person name="Hibbett D."/>
            <person name="Nagy L.G."/>
            <person name="Martin F.M."/>
        </authorList>
    </citation>
    <scope>NUCLEOTIDE SEQUENCE</scope>
    <source>
        <strain evidence="1">UP504</strain>
    </source>
</reference>
<protein>
    <submittedName>
        <fullName evidence="1">Uncharacterized protein</fullName>
    </submittedName>
</protein>
<gene>
    <name evidence="1" type="ORF">BS47DRAFT_1278360</name>
</gene>
<dbReference type="EMBL" id="MU128983">
    <property type="protein sequence ID" value="KAF9512720.1"/>
    <property type="molecule type" value="Genomic_DNA"/>
</dbReference>
<evidence type="ECO:0000313" key="1">
    <source>
        <dbReference type="EMBL" id="KAF9512720.1"/>
    </source>
</evidence>
<feature type="non-terminal residue" evidence="1">
    <location>
        <position position="1"/>
    </location>
</feature>
<proteinExistence type="predicted"/>
<dbReference type="AlphaFoldDB" id="A0A9P6AVK3"/>
<evidence type="ECO:0000313" key="2">
    <source>
        <dbReference type="Proteomes" id="UP000886523"/>
    </source>
</evidence>
<dbReference type="InterPro" id="IPR040521">
    <property type="entry name" value="KDZ"/>
</dbReference>
<feature type="non-terminal residue" evidence="1">
    <location>
        <position position="128"/>
    </location>
</feature>
<dbReference type="Proteomes" id="UP000886523">
    <property type="component" value="Unassembled WGS sequence"/>
</dbReference>
<name>A0A9P6AVK3_9AGAM</name>
<dbReference type="OrthoDB" id="2666777at2759"/>
<accession>A0A9P6AVK3</accession>